<evidence type="ECO:0000256" key="6">
    <source>
        <dbReference type="ARBA" id="ARBA00073350"/>
    </source>
</evidence>
<dbReference type="Gene3D" id="1.10.1450.10">
    <property type="entry name" value="Tetraspanin"/>
    <property type="match status" value="1"/>
</dbReference>
<dbReference type="CDD" id="cd03153">
    <property type="entry name" value="PHEMX_like_LEL"/>
    <property type="match status" value="1"/>
</dbReference>
<evidence type="ECO:0000256" key="9">
    <source>
        <dbReference type="SAM" id="SignalP"/>
    </source>
</evidence>
<proteinExistence type="inferred from homology"/>
<feature type="chain" id="PRO_5019728210" description="Tetraspanin-32" evidence="9">
    <location>
        <begin position="26"/>
        <end position="354"/>
    </location>
</feature>
<dbReference type="AlphaFoldDB" id="A0A485PDB3"/>
<evidence type="ECO:0000256" key="5">
    <source>
        <dbReference type="ARBA" id="ARBA00023136"/>
    </source>
</evidence>
<feature type="transmembrane region" description="Helical" evidence="8">
    <location>
        <begin position="125"/>
        <end position="149"/>
    </location>
</feature>
<keyword evidence="9" id="KW-0732">Signal</keyword>
<dbReference type="FunFam" id="1.10.1450.10:FF:000022">
    <property type="entry name" value="Tetraspanin 32"/>
    <property type="match status" value="1"/>
</dbReference>
<keyword evidence="5 8" id="KW-0472">Membrane</keyword>
<dbReference type="GO" id="GO:0007154">
    <property type="term" value="P:cell communication"/>
    <property type="evidence" value="ECO:0007669"/>
    <property type="project" value="UniProtKB-ARBA"/>
</dbReference>
<keyword evidence="11" id="KW-1185">Reference proteome</keyword>
<dbReference type="EMBL" id="CAAGRJ010030905">
    <property type="protein sequence ID" value="VFV41766.1"/>
    <property type="molecule type" value="Genomic_DNA"/>
</dbReference>
<name>A0A485PDB3_LYNPA</name>
<dbReference type="InterPro" id="IPR008952">
    <property type="entry name" value="Tetraspanin_EC2_sf"/>
</dbReference>
<protein>
    <recommendedName>
        <fullName evidence="6">Tetraspanin-32</fullName>
    </recommendedName>
    <alternativeName>
        <fullName evidence="7">Protein Phemx</fullName>
    </alternativeName>
</protein>
<evidence type="ECO:0000313" key="11">
    <source>
        <dbReference type="Proteomes" id="UP000386466"/>
    </source>
</evidence>
<evidence type="ECO:0000313" key="10">
    <source>
        <dbReference type="EMBL" id="VFV41766.1"/>
    </source>
</evidence>
<evidence type="ECO:0000256" key="8">
    <source>
        <dbReference type="SAM" id="Phobius"/>
    </source>
</evidence>
<evidence type="ECO:0000256" key="7">
    <source>
        <dbReference type="ARBA" id="ARBA00077406"/>
    </source>
</evidence>
<comment type="subcellular location">
    <subcellularLocation>
        <location evidence="1">Membrane</location>
        <topology evidence="1">Multi-pass membrane protein</topology>
    </subcellularLocation>
</comment>
<feature type="transmembrane region" description="Helical" evidence="8">
    <location>
        <begin position="262"/>
        <end position="288"/>
    </location>
</feature>
<feature type="transmembrane region" description="Helical" evidence="8">
    <location>
        <begin position="155"/>
        <end position="176"/>
    </location>
</feature>
<evidence type="ECO:0000256" key="4">
    <source>
        <dbReference type="ARBA" id="ARBA00022989"/>
    </source>
</evidence>
<dbReference type="GO" id="GO:0023052">
    <property type="term" value="P:signaling"/>
    <property type="evidence" value="ECO:0007669"/>
    <property type="project" value="UniProtKB-ARBA"/>
</dbReference>
<dbReference type="GO" id="GO:0016020">
    <property type="term" value="C:membrane"/>
    <property type="evidence" value="ECO:0007669"/>
    <property type="project" value="UniProtKB-SubCell"/>
</dbReference>
<gene>
    <name evidence="10" type="ORF">LYPA_23C006191</name>
</gene>
<evidence type="ECO:0000256" key="3">
    <source>
        <dbReference type="ARBA" id="ARBA00022692"/>
    </source>
</evidence>
<feature type="signal peptide" evidence="9">
    <location>
        <begin position="1"/>
        <end position="25"/>
    </location>
</feature>
<evidence type="ECO:0000256" key="1">
    <source>
        <dbReference type="ARBA" id="ARBA00004141"/>
    </source>
</evidence>
<keyword evidence="3 8" id="KW-0812">Transmembrane</keyword>
<feature type="transmembrane region" description="Helical" evidence="8">
    <location>
        <begin position="85"/>
        <end position="104"/>
    </location>
</feature>
<accession>A0A485PDB3</accession>
<reference evidence="10 11" key="1">
    <citation type="submission" date="2019-01" db="EMBL/GenBank/DDBJ databases">
        <authorList>
            <person name="Alioto T."/>
            <person name="Alioto T."/>
        </authorList>
    </citation>
    <scope>NUCLEOTIDE SEQUENCE [LARGE SCALE GENOMIC DNA]</scope>
</reference>
<keyword evidence="4 8" id="KW-1133">Transmembrane helix</keyword>
<sequence>MQSWSRVRVAKCQLLVTSSFVLVTGWSGGKGGGGGTRYRTSRTVVPPHPALLSLSCPWDMHLEPLVVGSRQVTVGTGRPWGPSQAAQLLGLSMAAMAAVNYLGTHFAVVGRASSDRTPYEATRRWAFCTSISLAGLLTLGAVLGAVATVREAGGLMAGGFLCFALAFCTLVQVAFWRFHNPAQVEDAVLDTYDLVYDQAVRSSSVTLRQQLVAIQDTFLCCGKNSPFGLLGGTEVSLCPGEEATRQDCLVGVRSFLRTYGNIASTLTGIGLASTVYAVLLSSFLWFAFRSGCGLDRRGKYTLSRRARDCRPQEPSFFRRSPGGPALRHPMEADVLDGRLRASRPSGGPQFLQDS</sequence>
<dbReference type="Pfam" id="PF00335">
    <property type="entry name" value="Tetraspanin"/>
    <property type="match status" value="1"/>
</dbReference>
<evidence type="ECO:0000256" key="2">
    <source>
        <dbReference type="ARBA" id="ARBA00006840"/>
    </source>
</evidence>
<organism evidence="10 11">
    <name type="scientific">Lynx pardinus</name>
    <name type="common">Iberian lynx</name>
    <name type="synonym">Felis pardina</name>
    <dbReference type="NCBI Taxonomy" id="191816"/>
    <lineage>
        <taxon>Eukaryota</taxon>
        <taxon>Metazoa</taxon>
        <taxon>Chordata</taxon>
        <taxon>Craniata</taxon>
        <taxon>Vertebrata</taxon>
        <taxon>Euteleostomi</taxon>
        <taxon>Mammalia</taxon>
        <taxon>Eutheria</taxon>
        <taxon>Laurasiatheria</taxon>
        <taxon>Carnivora</taxon>
        <taxon>Feliformia</taxon>
        <taxon>Felidae</taxon>
        <taxon>Felinae</taxon>
        <taxon>Lynx</taxon>
    </lineage>
</organism>
<dbReference type="InterPro" id="IPR018499">
    <property type="entry name" value="Tetraspanin/Peripherin"/>
</dbReference>
<dbReference type="SUPFAM" id="SSF48652">
    <property type="entry name" value="Tetraspanin"/>
    <property type="match status" value="1"/>
</dbReference>
<dbReference type="Proteomes" id="UP000386466">
    <property type="component" value="Unassembled WGS sequence"/>
</dbReference>
<comment type="similarity">
    <text evidence="2">Belongs to the tetraspanin (TM4SF) family.</text>
</comment>
<dbReference type="InterPro" id="IPR042782">
    <property type="entry name" value="PHEMX_LEL"/>
</dbReference>